<accession>A0A9X6RKC1</accession>
<evidence type="ECO:0000259" key="5">
    <source>
        <dbReference type="PROSITE" id="PS50240"/>
    </source>
</evidence>
<dbReference type="InterPro" id="IPR051487">
    <property type="entry name" value="Ser/Thr_Proteases_Immune/Dev"/>
</dbReference>
<evidence type="ECO:0000313" key="6">
    <source>
        <dbReference type="EMBL" id="OWA50944.1"/>
    </source>
</evidence>
<dbReference type="EMBL" id="MTYJ01000209">
    <property type="protein sequence ID" value="OWA50944.1"/>
    <property type="molecule type" value="Genomic_DNA"/>
</dbReference>
<dbReference type="PANTHER" id="PTHR24256">
    <property type="entry name" value="TRYPTASE-RELATED"/>
    <property type="match status" value="1"/>
</dbReference>
<dbReference type="PROSITE" id="PS00134">
    <property type="entry name" value="TRYPSIN_HIS"/>
    <property type="match status" value="1"/>
</dbReference>
<evidence type="ECO:0000256" key="1">
    <source>
        <dbReference type="ARBA" id="ARBA00023157"/>
    </source>
</evidence>
<dbReference type="Proteomes" id="UP000192578">
    <property type="component" value="Unassembled WGS sequence"/>
</dbReference>
<dbReference type="GO" id="GO:0004252">
    <property type="term" value="F:serine-type endopeptidase activity"/>
    <property type="evidence" value="ECO:0007669"/>
    <property type="project" value="InterPro"/>
</dbReference>
<dbReference type="InterPro" id="IPR018114">
    <property type="entry name" value="TRYPSIN_HIS"/>
</dbReference>
<dbReference type="CDD" id="cd00190">
    <property type="entry name" value="Tryp_SPc"/>
    <property type="match status" value="1"/>
</dbReference>
<proteinExistence type="inferred from homology"/>
<dbReference type="PRINTS" id="PR00722">
    <property type="entry name" value="CHYMOTRYPSIN"/>
</dbReference>
<dbReference type="PROSITE" id="PS50240">
    <property type="entry name" value="TRYPSIN_DOM"/>
    <property type="match status" value="1"/>
</dbReference>
<keyword evidence="1" id="KW-1015">Disulfide bond</keyword>
<feature type="domain" description="Peptidase S1" evidence="5">
    <location>
        <begin position="76"/>
        <end position="324"/>
    </location>
</feature>
<dbReference type="SMART" id="SM00020">
    <property type="entry name" value="Tryp_SPc"/>
    <property type="match status" value="1"/>
</dbReference>
<dbReference type="GO" id="GO:0006508">
    <property type="term" value="P:proteolysis"/>
    <property type="evidence" value="ECO:0007669"/>
    <property type="project" value="UniProtKB-KW"/>
</dbReference>
<dbReference type="Gene3D" id="2.40.10.10">
    <property type="entry name" value="Trypsin-like serine proteases"/>
    <property type="match status" value="1"/>
</dbReference>
<dbReference type="InterPro" id="IPR009003">
    <property type="entry name" value="Peptidase_S1_PA"/>
</dbReference>
<reference evidence="7" key="1">
    <citation type="submission" date="2017-01" db="EMBL/GenBank/DDBJ databases">
        <title>Comparative genomics of anhydrobiosis in the tardigrade Hypsibius dujardini.</title>
        <authorList>
            <person name="Yoshida Y."/>
            <person name="Koutsovoulos G."/>
            <person name="Laetsch D."/>
            <person name="Stevens L."/>
            <person name="Kumar S."/>
            <person name="Horikawa D."/>
            <person name="Ishino K."/>
            <person name="Komine S."/>
            <person name="Tomita M."/>
            <person name="Blaxter M."/>
            <person name="Arakawa K."/>
        </authorList>
    </citation>
    <scope>NUCLEOTIDE SEQUENCE [LARGE SCALE GENOMIC DNA]</scope>
    <source>
        <strain evidence="7">Z151</strain>
    </source>
</reference>
<keyword evidence="4" id="KW-0732">Signal</keyword>
<evidence type="ECO:0000313" key="7">
    <source>
        <dbReference type="Proteomes" id="UP000192578"/>
    </source>
</evidence>
<comment type="caution">
    <text evidence="6">The sequence shown here is derived from an EMBL/GenBank/DDBJ whole genome shotgun (WGS) entry which is preliminary data.</text>
</comment>
<dbReference type="AlphaFoldDB" id="A0A9X6RKC1"/>
<dbReference type="SUPFAM" id="SSF50494">
    <property type="entry name" value="Trypsin-like serine proteases"/>
    <property type="match status" value="1"/>
</dbReference>
<feature type="chain" id="PRO_5040722773" evidence="4">
    <location>
        <begin position="24"/>
        <end position="327"/>
    </location>
</feature>
<dbReference type="InterPro" id="IPR033116">
    <property type="entry name" value="TRYPSIN_SER"/>
</dbReference>
<dbReference type="PROSITE" id="PS00135">
    <property type="entry name" value="TRYPSIN_SER"/>
    <property type="match status" value="1"/>
</dbReference>
<dbReference type="InterPro" id="IPR001314">
    <property type="entry name" value="Peptidase_S1A"/>
</dbReference>
<sequence>MFIPGRLYSWIFVSITLPLAGLSANASRRGSANDSTADGLTQSELAQLQKLLADMPPSVSPESSAQDRNVPNPIYVVPDQSAALRITPHQYPFVVSLQRVNGEHFCGGAILSSRHIVTAAHCVLDDDRRTTPASQIKVGVGLHNRKAATHNDYFHVKSVRPHPRYRGQPELISDIAILTLAQPIPLNLRGKTARRIELPASGSVNPRPGTTVLGIGWGKNSDDRDGLPQLLEGARLQVLNQSECGRRMKGPGSTMPWEKICVDSTKASACRGDSGGPLFKKVSSGRFHLVGLSSYGTQMCAAPGMASVFTRVSHYLGWIRKTMISSK</sequence>
<evidence type="ECO:0000256" key="3">
    <source>
        <dbReference type="RuleBase" id="RU363034"/>
    </source>
</evidence>
<dbReference type="FunFam" id="2.40.10.10:FF:000068">
    <property type="entry name" value="transmembrane protease serine 2"/>
    <property type="match status" value="1"/>
</dbReference>
<evidence type="ECO:0000256" key="4">
    <source>
        <dbReference type="SAM" id="SignalP"/>
    </source>
</evidence>
<dbReference type="InterPro" id="IPR001254">
    <property type="entry name" value="Trypsin_dom"/>
</dbReference>
<gene>
    <name evidence="6" type="ORF">BV898_15445</name>
</gene>
<comment type="similarity">
    <text evidence="2">Belongs to the peptidase S1 family. CLIP subfamily.</text>
</comment>
<feature type="signal peptide" evidence="4">
    <location>
        <begin position="1"/>
        <end position="23"/>
    </location>
</feature>
<keyword evidence="3" id="KW-0645">Protease</keyword>
<protein>
    <submittedName>
        <fullName evidence="6">Ovochymase-2</fullName>
    </submittedName>
</protein>
<dbReference type="Pfam" id="PF00089">
    <property type="entry name" value="Trypsin"/>
    <property type="match status" value="1"/>
</dbReference>
<dbReference type="InterPro" id="IPR043504">
    <property type="entry name" value="Peptidase_S1_PA_chymotrypsin"/>
</dbReference>
<keyword evidence="7" id="KW-1185">Reference proteome</keyword>
<name>A0A9X6RKC1_HYPEX</name>
<dbReference type="OrthoDB" id="6755574at2759"/>
<keyword evidence="3" id="KW-0720">Serine protease</keyword>
<organism evidence="6 7">
    <name type="scientific">Hypsibius exemplaris</name>
    <name type="common">Freshwater tardigrade</name>
    <dbReference type="NCBI Taxonomy" id="2072580"/>
    <lineage>
        <taxon>Eukaryota</taxon>
        <taxon>Metazoa</taxon>
        <taxon>Ecdysozoa</taxon>
        <taxon>Tardigrada</taxon>
        <taxon>Eutardigrada</taxon>
        <taxon>Parachela</taxon>
        <taxon>Hypsibioidea</taxon>
        <taxon>Hypsibiidae</taxon>
        <taxon>Hypsibius</taxon>
    </lineage>
</organism>
<evidence type="ECO:0000256" key="2">
    <source>
        <dbReference type="ARBA" id="ARBA00024195"/>
    </source>
</evidence>
<keyword evidence="3" id="KW-0378">Hydrolase</keyword>